<dbReference type="SUPFAM" id="SSF53474">
    <property type="entry name" value="alpha/beta-Hydrolases"/>
    <property type="match status" value="1"/>
</dbReference>
<evidence type="ECO:0008006" key="3">
    <source>
        <dbReference type="Google" id="ProtNLM"/>
    </source>
</evidence>
<name>A0ABW9YS50_9HYPH</name>
<dbReference type="RefSeq" id="WP_161721719.1">
    <property type="nucleotide sequence ID" value="NZ_JAAAXI010000002.1"/>
</dbReference>
<dbReference type="InterPro" id="IPR029058">
    <property type="entry name" value="AB_hydrolase_fold"/>
</dbReference>
<evidence type="ECO:0000313" key="1">
    <source>
        <dbReference type="EMBL" id="NBJ23122.1"/>
    </source>
</evidence>
<protein>
    <recommendedName>
        <fullName evidence="3">Alpha/beta hydrolase</fullName>
    </recommendedName>
</protein>
<reference evidence="1 2" key="1">
    <citation type="submission" date="2020-01" db="EMBL/GenBank/DDBJ databases">
        <title>Microvirga sp. nov., an arsenate reduction bacterium isolated from Tibet hotspring sediments.</title>
        <authorList>
            <person name="Yuan C.-G."/>
        </authorList>
    </citation>
    <scope>NUCLEOTIDE SEQUENCE [LARGE SCALE GENOMIC DNA]</scope>
    <source>
        <strain evidence="1 2">SYSU G3D203</strain>
    </source>
</reference>
<comment type="caution">
    <text evidence="1">The sequence shown here is derived from an EMBL/GenBank/DDBJ whole genome shotgun (WGS) entry which is preliminary data.</text>
</comment>
<evidence type="ECO:0000313" key="2">
    <source>
        <dbReference type="Proteomes" id="UP000818323"/>
    </source>
</evidence>
<accession>A0ABW9YS50</accession>
<organism evidence="1 2">
    <name type="scientific">Microvirga arsenatis</name>
    <dbReference type="NCBI Taxonomy" id="2692265"/>
    <lineage>
        <taxon>Bacteria</taxon>
        <taxon>Pseudomonadati</taxon>
        <taxon>Pseudomonadota</taxon>
        <taxon>Alphaproteobacteria</taxon>
        <taxon>Hyphomicrobiales</taxon>
        <taxon>Methylobacteriaceae</taxon>
        <taxon>Microvirga</taxon>
    </lineage>
</organism>
<proteinExistence type="predicted"/>
<dbReference type="Proteomes" id="UP000818323">
    <property type="component" value="Unassembled WGS sequence"/>
</dbReference>
<gene>
    <name evidence="1" type="ORF">GR303_01945</name>
</gene>
<dbReference type="Gene3D" id="3.40.50.1820">
    <property type="entry name" value="alpha/beta hydrolase"/>
    <property type="match status" value="1"/>
</dbReference>
<keyword evidence="2" id="KW-1185">Reference proteome</keyword>
<dbReference type="EMBL" id="JAAAXJ010000001">
    <property type="protein sequence ID" value="NBJ23122.1"/>
    <property type="molecule type" value="Genomic_DNA"/>
</dbReference>
<sequence length="212" mass="23597">MIVFAPHLDEERFPAWKYQRGGVIRGQHVQPRDQWTVALVPDLIRWARFREGKPKIPYYLFGHSAGAQFLSRVAAFYPPLDALKIVIANPSTYVLPSTSEAAPYGLGGVFSPAEEEERLKAYLELPITIYLGKNDTGDKNLLKSPTAVRQGATRLERGYFTFNLAKSTALAKGWDLRWRLVVAKGAGHSAKEMLGADTVAEAFSLEDSDMAR</sequence>